<protein>
    <submittedName>
        <fullName evidence="1">Uncharacterized protein</fullName>
    </submittedName>
</protein>
<sequence length="118" mass="13386">MGWESRDKEGFDMALTMRGKLVNVLAVPDRKDEKTGEPIDGYSFCQMMSEEHVSTYGKRLQLHTFYVKSVEKCGAWVGREVEVPVRAYVDRKTGQQKFTVEDGAEVRLLVEPAKNQAA</sequence>
<organism evidence="1 2">
    <name type="scientific">Telmatospirillum siberiense</name>
    <dbReference type="NCBI Taxonomy" id="382514"/>
    <lineage>
        <taxon>Bacteria</taxon>
        <taxon>Pseudomonadati</taxon>
        <taxon>Pseudomonadota</taxon>
        <taxon>Alphaproteobacteria</taxon>
        <taxon>Rhodospirillales</taxon>
        <taxon>Rhodospirillaceae</taxon>
        <taxon>Telmatospirillum</taxon>
    </lineage>
</organism>
<proteinExistence type="predicted"/>
<accession>A0A2N3PS12</accession>
<name>A0A2N3PS12_9PROT</name>
<evidence type="ECO:0000313" key="2">
    <source>
        <dbReference type="Proteomes" id="UP000233293"/>
    </source>
</evidence>
<evidence type="ECO:0000313" key="1">
    <source>
        <dbReference type="EMBL" id="PKU23200.1"/>
    </source>
</evidence>
<reference evidence="2" key="1">
    <citation type="submission" date="2017-12" db="EMBL/GenBank/DDBJ databases">
        <title>Draft genome sequence of Telmatospirillum siberiense 26-4b1T, an acidotolerant peatland alphaproteobacterium potentially involved in sulfur cycling.</title>
        <authorList>
            <person name="Hausmann B."/>
            <person name="Pjevac P."/>
            <person name="Schreck K."/>
            <person name="Herbold C.W."/>
            <person name="Daims H."/>
            <person name="Wagner M."/>
            <person name="Pester M."/>
            <person name="Loy A."/>
        </authorList>
    </citation>
    <scope>NUCLEOTIDE SEQUENCE [LARGE SCALE GENOMIC DNA]</scope>
    <source>
        <strain evidence="2">26-4b1</strain>
    </source>
</reference>
<gene>
    <name evidence="1" type="ORF">CWS72_17355</name>
</gene>
<dbReference type="AlphaFoldDB" id="A0A2N3PS12"/>
<comment type="caution">
    <text evidence="1">The sequence shown here is derived from an EMBL/GenBank/DDBJ whole genome shotgun (WGS) entry which is preliminary data.</text>
</comment>
<keyword evidence="2" id="KW-1185">Reference proteome</keyword>
<dbReference type="Proteomes" id="UP000233293">
    <property type="component" value="Unassembled WGS sequence"/>
</dbReference>
<dbReference type="EMBL" id="PIUM01000022">
    <property type="protein sequence ID" value="PKU23200.1"/>
    <property type="molecule type" value="Genomic_DNA"/>
</dbReference>